<dbReference type="PANTHER" id="PTHR13375:SF3">
    <property type="entry name" value="THO COMPLEX SUBUNIT 5 HOMOLOG"/>
    <property type="match status" value="1"/>
</dbReference>
<evidence type="ECO:0000256" key="2">
    <source>
        <dbReference type="ARBA" id="ARBA00008044"/>
    </source>
</evidence>
<name>A0A1B6ENV1_9HEMI</name>
<evidence type="ECO:0000256" key="3">
    <source>
        <dbReference type="ARBA" id="ARBA00023242"/>
    </source>
</evidence>
<evidence type="ECO:0000256" key="5">
    <source>
        <dbReference type="SAM" id="MobiDB-lite"/>
    </source>
</evidence>
<organism evidence="6">
    <name type="scientific">Cuerna arida</name>
    <dbReference type="NCBI Taxonomy" id="1464854"/>
    <lineage>
        <taxon>Eukaryota</taxon>
        <taxon>Metazoa</taxon>
        <taxon>Ecdysozoa</taxon>
        <taxon>Arthropoda</taxon>
        <taxon>Hexapoda</taxon>
        <taxon>Insecta</taxon>
        <taxon>Pterygota</taxon>
        <taxon>Neoptera</taxon>
        <taxon>Paraneoptera</taxon>
        <taxon>Hemiptera</taxon>
        <taxon>Auchenorrhyncha</taxon>
        <taxon>Membracoidea</taxon>
        <taxon>Cicadellidae</taxon>
        <taxon>Cicadellinae</taxon>
        <taxon>Proconiini</taxon>
        <taxon>Cuerna</taxon>
    </lineage>
</organism>
<dbReference type="GO" id="GO:0003729">
    <property type="term" value="F:mRNA binding"/>
    <property type="evidence" value="ECO:0007669"/>
    <property type="project" value="TreeGrafter"/>
</dbReference>
<comment type="similarity">
    <text evidence="2">Belongs to the THOC5 family.</text>
</comment>
<dbReference type="Pfam" id="PF09766">
    <property type="entry name" value="FmiP_Thoc5"/>
    <property type="match status" value="1"/>
</dbReference>
<accession>A0A1B6ENV1</accession>
<sequence length="697" mass="78925">MGKETNLIKETKEMSVKKRKKEVLSEPPAKIQVPNIVTSVTYEDVMEHEEKEALERDAEGDLSLFCTTCEEFRKLVQEIATLKTSNSPQAAAQIAQKRVQASLLFVTLKKLNRLEKFRTNQSREKLHKAKQQADSCHLQLENLLYEILHLRKEVTKCLQFKSKDEEIDLVPLDEFYSQAPESISRPEVTRVDTHQQQLARLEWELKQRKQLAALCQDLQAEKEKVASEINRKQSQLDNLAPMLKEVLIVAKPVQETLGLTTGPSPSQQKAAQLLPHPLYFLFVQADALREAGDKSISVKIEGDEEDALRLKQTVVETSTPDDSDSDTQEEVTAKRHGHRKKSRTDRQEERKKQLLMAHPLTVIIVITLKDKLTSISLEFSYLVQLHVVTVKPTIKLPPQVPINPASSASKLLDSDNILTELFPEDHGDSSPNMANIYQLKQLGIDSFNSAQLGLAYVWAQRMAGLNFASSSGGEKSVAPSQQVSQLSLPGTVKAIKRRLQARISLCVQLQALESGKLPNIPEVRSCFPQKLLTELTHWSGLSWEAYQALGFTQQQITRGCVSERDRLYKGTLTRDNARLTMAVAIKNCYPLLPPVFSLQAAYENTTIQATNNDSIRDIEREVNAYFKELIEKTKSVHNLLTAQILRLITNFDILLEASSNQDFPRDKIFVQPNRGRNRAWPLKQLDRGEGIFHFTQR</sequence>
<evidence type="ECO:0000313" key="6">
    <source>
        <dbReference type="EMBL" id="JAS39611.1"/>
    </source>
</evidence>
<keyword evidence="3" id="KW-0539">Nucleus</keyword>
<dbReference type="EMBL" id="GECZ01030158">
    <property type="protein sequence ID" value="JAS39611.1"/>
    <property type="molecule type" value="Transcribed_RNA"/>
</dbReference>
<protein>
    <recommendedName>
        <fullName evidence="7">THO complex subunit 5 homolog</fullName>
    </recommendedName>
</protein>
<dbReference type="InterPro" id="IPR019163">
    <property type="entry name" value="THO_Thoc5"/>
</dbReference>
<comment type="subcellular location">
    <subcellularLocation>
        <location evidence="1">Nucleus</location>
    </subcellularLocation>
</comment>
<feature type="compositionally biased region" description="Basic residues" evidence="5">
    <location>
        <begin position="334"/>
        <end position="343"/>
    </location>
</feature>
<evidence type="ECO:0000256" key="4">
    <source>
        <dbReference type="SAM" id="Coils"/>
    </source>
</evidence>
<keyword evidence="4" id="KW-0175">Coiled coil</keyword>
<reference evidence="6" key="1">
    <citation type="submission" date="2015-11" db="EMBL/GenBank/DDBJ databases">
        <title>De novo transcriptome assembly of four potential Pierce s Disease insect vectors from Arizona vineyards.</title>
        <authorList>
            <person name="Tassone E.E."/>
        </authorList>
    </citation>
    <scope>NUCLEOTIDE SEQUENCE</scope>
</reference>
<dbReference type="GO" id="GO:0000445">
    <property type="term" value="C:THO complex part of transcription export complex"/>
    <property type="evidence" value="ECO:0007669"/>
    <property type="project" value="TreeGrafter"/>
</dbReference>
<feature type="compositionally biased region" description="Acidic residues" evidence="5">
    <location>
        <begin position="319"/>
        <end position="329"/>
    </location>
</feature>
<gene>
    <name evidence="6" type="ORF">g.24693</name>
</gene>
<evidence type="ECO:0000256" key="1">
    <source>
        <dbReference type="ARBA" id="ARBA00004123"/>
    </source>
</evidence>
<dbReference type="GO" id="GO:0006406">
    <property type="term" value="P:mRNA export from nucleus"/>
    <property type="evidence" value="ECO:0007669"/>
    <property type="project" value="TreeGrafter"/>
</dbReference>
<feature type="coiled-coil region" evidence="4">
    <location>
        <begin position="191"/>
        <end position="235"/>
    </location>
</feature>
<dbReference type="AlphaFoldDB" id="A0A1B6ENV1"/>
<proteinExistence type="inferred from homology"/>
<feature type="region of interest" description="Disordered" evidence="5">
    <location>
        <begin position="314"/>
        <end position="352"/>
    </location>
</feature>
<evidence type="ECO:0008006" key="7">
    <source>
        <dbReference type="Google" id="ProtNLM"/>
    </source>
</evidence>
<dbReference type="PANTHER" id="PTHR13375">
    <property type="entry name" value="FMS INTERACTING PROTEIN"/>
    <property type="match status" value="1"/>
</dbReference>